<evidence type="ECO:0000313" key="3">
    <source>
        <dbReference type="Proteomes" id="UP000271974"/>
    </source>
</evidence>
<organism evidence="2 3">
    <name type="scientific">Elysia chlorotica</name>
    <name type="common">Eastern emerald elysia</name>
    <name type="synonym">Sea slug</name>
    <dbReference type="NCBI Taxonomy" id="188477"/>
    <lineage>
        <taxon>Eukaryota</taxon>
        <taxon>Metazoa</taxon>
        <taxon>Spiralia</taxon>
        <taxon>Lophotrochozoa</taxon>
        <taxon>Mollusca</taxon>
        <taxon>Gastropoda</taxon>
        <taxon>Heterobranchia</taxon>
        <taxon>Euthyneura</taxon>
        <taxon>Panpulmonata</taxon>
        <taxon>Sacoglossa</taxon>
        <taxon>Placobranchoidea</taxon>
        <taxon>Plakobranchidae</taxon>
        <taxon>Elysia</taxon>
    </lineage>
</organism>
<dbReference type="Pfam" id="PF02469">
    <property type="entry name" value="Fasciclin"/>
    <property type="match status" value="1"/>
</dbReference>
<keyword evidence="3" id="KW-1185">Reference proteome</keyword>
<dbReference type="InterPro" id="IPR000782">
    <property type="entry name" value="FAS1_domain"/>
</dbReference>
<dbReference type="PROSITE" id="PS50213">
    <property type="entry name" value="FAS1"/>
    <property type="match status" value="1"/>
</dbReference>
<feature type="domain" description="FAS1" evidence="1">
    <location>
        <begin position="9"/>
        <end position="124"/>
    </location>
</feature>
<dbReference type="InterPro" id="IPR036378">
    <property type="entry name" value="FAS1_dom_sf"/>
</dbReference>
<name>A0A3S1B0K9_ELYCH</name>
<dbReference type="Gene3D" id="2.30.180.10">
    <property type="entry name" value="FAS1 domain"/>
    <property type="match status" value="1"/>
</dbReference>
<dbReference type="Proteomes" id="UP000271974">
    <property type="component" value="Unassembled WGS sequence"/>
</dbReference>
<dbReference type="SUPFAM" id="SSF82153">
    <property type="entry name" value="FAS1 domain"/>
    <property type="match status" value="1"/>
</dbReference>
<protein>
    <recommendedName>
        <fullName evidence="1">FAS1 domain-containing protein</fullName>
    </recommendedName>
</protein>
<reference evidence="2 3" key="1">
    <citation type="submission" date="2019-01" db="EMBL/GenBank/DDBJ databases">
        <title>A draft genome assembly of the solar-powered sea slug Elysia chlorotica.</title>
        <authorList>
            <person name="Cai H."/>
            <person name="Li Q."/>
            <person name="Fang X."/>
            <person name="Li J."/>
            <person name="Curtis N.E."/>
            <person name="Altenburger A."/>
            <person name="Shibata T."/>
            <person name="Feng M."/>
            <person name="Maeda T."/>
            <person name="Schwartz J.A."/>
            <person name="Shigenobu S."/>
            <person name="Lundholm N."/>
            <person name="Nishiyama T."/>
            <person name="Yang H."/>
            <person name="Hasebe M."/>
            <person name="Li S."/>
            <person name="Pierce S.K."/>
            <person name="Wang J."/>
        </authorList>
    </citation>
    <scope>NUCLEOTIDE SEQUENCE [LARGE SCALE GENOMIC DNA]</scope>
    <source>
        <strain evidence="2">EC2010</strain>
        <tissue evidence="2">Whole organism of an adult</tissue>
    </source>
</reference>
<evidence type="ECO:0000259" key="1">
    <source>
        <dbReference type="PROSITE" id="PS50213"/>
    </source>
</evidence>
<sequence length="124" mass="13942">MSGNGTVCHGTIAEQVLVHPNLTQLARYMANVPLEMLLLSQNDSYTFFAPSDAAMKAFLTDLPGRKLGPHWNSTFDVMQFLNFHTIYDVYSISDLKLFQGVLKSFPTLYDGFSLHTINAHDEIK</sequence>
<dbReference type="AlphaFoldDB" id="A0A3S1B0K9"/>
<dbReference type="OrthoDB" id="286301at2759"/>
<proteinExistence type="predicted"/>
<dbReference type="EMBL" id="RQTK01000616">
    <property type="protein sequence ID" value="RUS77026.1"/>
    <property type="molecule type" value="Genomic_DNA"/>
</dbReference>
<comment type="caution">
    <text evidence="2">The sequence shown here is derived from an EMBL/GenBank/DDBJ whole genome shotgun (WGS) entry which is preliminary data.</text>
</comment>
<accession>A0A3S1B0K9</accession>
<evidence type="ECO:0000313" key="2">
    <source>
        <dbReference type="EMBL" id="RUS77026.1"/>
    </source>
</evidence>
<feature type="non-terminal residue" evidence="2">
    <location>
        <position position="124"/>
    </location>
</feature>
<gene>
    <name evidence="2" type="ORF">EGW08_015206</name>
</gene>